<dbReference type="EMBL" id="PVTF01000004">
    <property type="protein sequence ID" value="PRY42739.1"/>
    <property type="molecule type" value="Genomic_DNA"/>
</dbReference>
<evidence type="ECO:0000313" key="3">
    <source>
        <dbReference type="Proteomes" id="UP000239494"/>
    </source>
</evidence>
<keyword evidence="1" id="KW-0812">Transmembrane</keyword>
<dbReference type="RefSeq" id="WP_106188106.1">
    <property type="nucleotide sequence ID" value="NZ_PVTF01000004.1"/>
</dbReference>
<keyword evidence="1" id="KW-1133">Transmembrane helix</keyword>
<feature type="transmembrane region" description="Helical" evidence="1">
    <location>
        <begin position="53"/>
        <end position="73"/>
    </location>
</feature>
<dbReference type="Proteomes" id="UP000239494">
    <property type="component" value="Unassembled WGS sequence"/>
</dbReference>
<keyword evidence="1" id="KW-0472">Membrane</keyword>
<sequence length="117" mass="12704">MRSSSIAISSDDSDEELRSLARWLRDEDEFRGRVELLAAPIAADEMGADLESVVTIVTSGTAGVFVTSLFAWLERRRSASRVRLTIRTGTGATVELTCGSAEDADAVLKQITKIIDE</sequence>
<keyword evidence="3" id="KW-1185">Reference proteome</keyword>
<protein>
    <submittedName>
        <fullName evidence="2">Uncharacterized protein</fullName>
    </submittedName>
</protein>
<gene>
    <name evidence="2" type="ORF">CLV43_104574</name>
</gene>
<comment type="caution">
    <text evidence="2">The sequence shown here is derived from an EMBL/GenBank/DDBJ whole genome shotgun (WGS) entry which is preliminary data.</text>
</comment>
<dbReference type="Pfam" id="PF19953">
    <property type="entry name" value="EACC1"/>
    <property type="match status" value="1"/>
</dbReference>
<proteinExistence type="predicted"/>
<organism evidence="2 3">
    <name type="scientific">Umezawaea tangerina</name>
    <dbReference type="NCBI Taxonomy" id="84725"/>
    <lineage>
        <taxon>Bacteria</taxon>
        <taxon>Bacillati</taxon>
        <taxon>Actinomycetota</taxon>
        <taxon>Actinomycetes</taxon>
        <taxon>Pseudonocardiales</taxon>
        <taxon>Pseudonocardiaceae</taxon>
        <taxon>Umezawaea</taxon>
    </lineage>
</organism>
<dbReference type="InterPro" id="IPR045428">
    <property type="entry name" value="EACC1"/>
</dbReference>
<dbReference type="AlphaFoldDB" id="A0A2T0TAS6"/>
<name>A0A2T0TAS6_9PSEU</name>
<accession>A0A2T0TAS6</accession>
<dbReference type="OrthoDB" id="3400184at2"/>
<evidence type="ECO:0000256" key="1">
    <source>
        <dbReference type="SAM" id="Phobius"/>
    </source>
</evidence>
<reference evidence="2 3" key="1">
    <citation type="submission" date="2018-03" db="EMBL/GenBank/DDBJ databases">
        <title>Genomic Encyclopedia of Archaeal and Bacterial Type Strains, Phase II (KMG-II): from individual species to whole genera.</title>
        <authorList>
            <person name="Goeker M."/>
        </authorList>
    </citation>
    <scope>NUCLEOTIDE SEQUENCE [LARGE SCALE GENOMIC DNA]</scope>
    <source>
        <strain evidence="2 3">DSM 44720</strain>
    </source>
</reference>
<evidence type="ECO:0000313" key="2">
    <source>
        <dbReference type="EMBL" id="PRY42739.1"/>
    </source>
</evidence>